<reference evidence="1 2" key="1">
    <citation type="journal article" date="2021" name="BMC Genomics">
        <title>Datura genome reveals duplications of psychoactive alkaloid biosynthetic genes and high mutation rate following tissue culture.</title>
        <authorList>
            <person name="Rajewski A."/>
            <person name="Carter-House D."/>
            <person name="Stajich J."/>
            <person name="Litt A."/>
        </authorList>
    </citation>
    <scope>NUCLEOTIDE SEQUENCE [LARGE SCALE GENOMIC DNA]</scope>
    <source>
        <strain evidence="1">AR-01</strain>
    </source>
</reference>
<accession>A0ABS8T6Y8</accession>
<comment type="caution">
    <text evidence="1">The sequence shown here is derived from an EMBL/GenBank/DDBJ whole genome shotgun (WGS) entry which is preliminary data.</text>
</comment>
<dbReference type="Proteomes" id="UP000823775">
    <property type="component" value="Unassembled WGS sequence"/>
</dbReference>
<proteinExistence type="predicted"/>
<evidence type="ECO:0000313" key="2">
    <source>
        <dbReference type="Proteomes" id="UP000823775"/>
    </source>
</evidence>
<evidence type="ECO:0000313" key="1">
    <source>
        <dbReference type="EMBL" id="MCD7466785.1"/>
    </source>
</evidence>
<organism evidence="1 2">
    <name type="scientific">Datura stramonium</name>
    <name type="common">Jimsonweed</name>
    <name type="synonym">Common thornapple</name>
    <dbReference type="NCBI Taxonomy" id="4076"/>
    <lineage>
        <taxon>Eukaryota</taxon>
        <taxon>Viridiplantae</taxon>
        <taxon>Streptophyta</taxon>
        <taxon>Embryophyta</taxon>
        <taxon>Tracheophyta</taxon>
        <taxon>Spermatophyta</taxon>
        <taxon>Magnoliopsida</taxon>
        <taxon>eudicotyledons</taxon>
        <taxon>Gunneridae</taxon>
        <taxon>Pentapetalae</taxon>
        <taxon>asterids</taxon>
        <taxon>lamiids</taxon>
        <taxon>Solanales</taxon>
        <taxon>Solanaceae</taxon>
        <taxon>Solanoideae</taxon>
        <taxon>Datureae</taxon>
        <taxon>Datura</taxon>
    </lineage>
</organism>
<gene>
    <name evidence="1" type="ORF">HAX54_003803</name>
</gene>
<feature type="non-terminal residue" evidence="1">
    <location>
        <position position="57"/>
    </location>
</feature>
<name>A0ABS8T6Y8_DATST</name>
<protein>
    <submittedName>
        <fullName evidence="1">Uncharacterized protein</fullName>
    </submittedName>
</protein>
<dbReference type="EMBL" id="JACEIK010001174">
    <property type="protein sequence ID" value="MCD7466785.1"/>
    <property type="molecule type" value="Genomic_DNA"/>
</dbReference>
<keyword evidence="2" id="KW-1185">Reference proteome</keyword>
<sequence length="57" mass="6517">MRNNLTLSDSQSSLNMKPYGYHISDTHLAKRKLQFSKDEVQTLTHKGKDVPDELGDQ</sequence>